<protein>
    <recommendedName>
        <fullName evidence="9">Major facilitator superfamily (MFS) profile domain-containing protein</fullName>
    </recommendedName>
</protein>
<feature type="transmembrane region" description="Helical" evidence="6">
    <location>
        <begin position="21"/>
        <end position="43"/>
    </location>
</feature>
<keyword evidence="4 6" id="KW-1133">Transmembrane helix</keyword>
<evidence type="ECO:0000313" key="7">
    <source>
        <dbReference type="EMBL" id="KRO62135.1"/>
    </source>
</evidence>
<comment type="subcellular location">
    <subcellularLocation>
        <location evidence="1">Membrane</location>
        <topology evidence="1">Multi-pass membrane protein</topology>
    </subcellularLocation>
</comment>
<feature type="transmembrane region" description="Helical" evidence="6">
    <location>
        <begin position="114"/>
        <end position="132"/>
    </location>
</feature>
<organism evidence="7 8">
    <name type="scientific">Verrucomicrobia subdivision 6 bacterium BACL9 MAG-120507-bin52</name>
    <dbReference type="NCBI Taxonomy" id="1655590"/>
    <lineage>
        <taxon>Bacteria</taxon>
        <taxon>Pseudomonadati</taxon>
        <taxon>Verrucomicrobiota</taxon>
        <taxon>Verrucomicrobiia</taxon>
        <taxon>Verrucomicrobiales</taxon>
        <taxon>Verrucomicrobia subdivision 6</taxon>
    </lineage>
</organism>
<feature type="transmembrane region" description="Helical" evidence="6">
    <location>
        <begin position="251"/>
        <end position="271"/>
    </location>
</feature>
<feature type="transmembrane region" description="Helical" evidence="6">
    <location>
        <begin position="368"/>
        <end position="384"/>
    </location>
</feature>
<evidence type="ECO:0000256" key="6">
    <source>
        <dbReference type="SAM" id="Phobius"/>
    </source>
</evidence>
<accession>A0A0R2RHR5</accession>
<reference evidence="7 8" key="1">
    <citation type="submission" date="2015-10" db="EMBL/GenBank/DDBJ databases">
        <title>Metagenome-Assembled Genomes uncover a global brackish microbiome.</title>
        <authorList>
            <person name="Hugerth L.W."/>
            <person name="Larsson J."/>
            <person name="Alneberg J."/>
            <person name="Lindh M.V."/>
            <person name="Legrand C."/>
            <person name="Pinhassi J."/>
            <person name="Andersson A.F."/>
        </authorList>
    </citation>
    <scope>NUCLEOTIDE SEQUENCE [LARGE SCALE GENOMIC DNA]</scope>
    <source>
        <strain evidence="7">BACL18 MAG-120507-bin52</strain>
    </source>
</reference>
<evidence type="ECO:0000256" key="1">
    <source>
        <dbReference type="ARBA" id="ARBA00004141"/>
    </source>
</evidence>
<dbReference type="Gene3D" id="1.20.1250.20">
    <property type="entry name" value="MFS general substrate transporter like domains"/>
    <property type="match status" value="2"/>
</dbReference>
<dbReference type="Proteomes" id="UP000051269">
    <property type="component" value="Unassembled WGS sequence"/>
</dbReference>
<dbReference type="SUPFAM" id="SSF103473">
    <property type="entry name" value="MFS general substrate transporter"/>
    <property type="match status" value="1"/>
</dbReference>
<proteinExistence type="predicted"/>
<dbReference type="InterPro" id="IPR036259">
    <property type="entry name" value="MFS_trans_sf"/>
</dbReference>
<dbReference type="GO" id="GO:0016020">
    <property type="term" value="C:membrane"/>
    <property type="evidence" value="ECO:0007669"/>
    <property type="project" value="UniProtKB-SubCell"/>
</dbReference>
<evidence type="ECO:0000256" key="3">
    <source>
        <dbReference type="ARBA" id="ARBA00022692"/>
    </source>
</evidence>
<gene>
    <name evidence="7" type="ORF">ABR82_08460</name>
</gene>
<dbReference type="EMBL" id="LIBO01000127">
    <property type="protein sequence ID" value="KRO62135.1"/>
    <property type="molecule type" value="Genomic_DNA"/>
</dbReference>
<keyword evidence="3 6" id="KW-0812">Transmembrane</keyword>
<keyword evidence="2" id="KW-0813">Transport</keyword>
<feature type="transmembrane region" description="Helical" evidence="6">
    <location>
        <begin position="291"/>
        <end position="314"/>
    </location>
</feature>
<name>A0A0R2RHR5_9BACT</name>
<dbReference type="PANTHER" id="PTHR12778">
    <property type="entry name" value="SOLUTE CARRIER FAMILY 33 ACETYL-COA TRANSPORTER -RELATED"/>
    <property type="match status" value="1"/>
</dbReference>
<sequence>MIPPTASTRPIAPEARPMPSPWLYIISLYFPFGLMSAGLMVSLPNSLFKLLEFSNQQIGMLSGLGLVASLRFLFAPWLDGAATKRGLSIVTLLLSGAVAFSMAGITAFSVSPEFFLWAMVGALFLMAILSASHETAADGYYIRALDPKLQAQFIGVKTASIRIGIITASTGLLLLATHLAARSGATDITSVDKSGFHFGFAVAFALAGVILIALAVYNYFMVPRIPQDEPVRHERFAILEVLREYLRQEKVALFVLFILLYRFGEGFLAMKGPFYLDSTSAGGLACQAGDLAYISLLAELPWMIVGGILGGYIIKWFGLRRVFIPLALCMNIPNLLYVWLAVAQPQATIALFGHNLNIALLMSSSTEAIFYGMSFSAMFYYMHIMATESGRNKTSILAVSFAVMNLGWLVPGMMSGFVQAAIGYPGLFLVSSTVGLSALLLIPHLPMPQAEGSRQR</sequence>
<dbReference type="InterPro" id="IPR004752">
    <property type="entry name" value="AmpG_permease/AT-1"/>
</dbReference>
<feature type="transmembrane region" description="Helical" evidence="6">
    <location>
        <begin position="153"/>
        <end position="176"/>
    </location>
</feature>
<comment type="caution">
    <text evidence="7">The sequence shown here is derived from an EMBL/GenBank/DDBJ whole genome shotgun (WGS) entry which is preliminary data.</text>
</comment>
<evidence type="ECO:0000256" key="4">
    <source>
        <dbReference type="ARBA" id="ARBA00022989"/>
    </source>
</evidence>
<feature type="transmembrane region" description="Helical" evidence="6">
    <location>
        <begin position="196"/>
        <end position="220"/>
    </location>
</feature>
<dbReference type="PANTHER" id="PTHR12778:SF10">
    <property type="entry name" value="MAJOR FACILITATOR SUPERFAMILY DOMAIN-CONTAINING PROTEIN 3"/>
    <property type="match status" value="1"/>
</dbReference>
<evidence type="ECO:0000313" key="8">
    <source>
        <dbReference type="Proteomes" id="UP000051269"/>
    </source>
</evidence>
<keyword evidence="5 6" id="KW-0472">Membrane</keyword>
<dbReference type="AlphaFoldDB" id="A0A0R2RHR5"/>
<evidence type="ECO:0000256" key="5">
    <source>
        <dbReference type="ARBA" id="ARBA00023136"/>
    </source>
</evidence>
<feature type="transmembrane region" description="Helical" evidence="6">
    <location>
        <begin position="396"/>
        <end position="418"/>
    </location>
</feature>
<feature type="transmembrane region" description="Helical" evidence="6">
    <location>
        <begin position="55"/>
        <end position="74"/>
    </location>
</feature>
<feature type="transmembrane region" description="Helical" evidence="6">
    <location>
        <begin position="86"/>
        <end position="108"/>
    </location>
</feature>
<evidence type="ECO:0008006" key="9">
    <source>
        <dbReference type="Google" id="ProtNLM"/>
    </source>
</evidence>
<evidence type="ECO:0000256" key="2">
    <source>
        <dbReference type="ARBA" id="ARBA00022448"/>
    </source>
</evidence>
<feature type="transmembrane region" description="Helical" evidence="6">
    <location>
        <begin position="424"/>
        <end position="446"/>
    </location>
</feature>